<reference evidence="1 2" key="1">
    <citation type="submission" date="2021-06" db="EMBL/GenBank/DDBJ databases">
        <authorList>
            <person name="Kallberg Y."/>
            <person name="Tangrot J."/>
            <person name="Rosling A."/>
        </authorList>
    </citation>
    <scope>NUCLEOTIDE SEQUENCE [LARGE SCALE GENOMIC DNA]</scope>
    <source>
        <strain evidence="1 2">120-4 pot B 10/14</strain>
    </source>
</reference>
<dbReference type="EMBL" id="CAJVQB010111511">
    <property type="protein sequence ID" value="CAG8852397.1"/>
    <property type="molecule type" value="Genomic_DNA"/>
</dbReference>
<organism evidence="1 2">
    <name type="scientific">Gigaspora margarita</name>
    <dbReference type="NCBI Taxonomy" id="4874"/>
    <lineage>
        <taxon>Eukaryota</taxon>
        <taxon>Fungi</taxon>
        <taxon>Fungi incertae sedis</taxon>
        <taxon>Mucoromycota</taxon>
        <taxon>Glomeromycotina</taxon>
        <taxon>Glomeromycetes</taxon>
        <taxon>Diversisporales</taxon>
        <taxon>Gigasporaceae</taxon>
        <taxon>Gigaspora</taxon>
    </lineage>
</organism>
<dbReference type="Proteomes" id="UP000789901">
    <property type="component" value="Unassembled WGS sequence"/>
</dbReference>
<gene>
    <name evidence="1" type="ORF">GMARGA_LOCUS41218</name>
</gene>
<sequence length="225" mass="25174">NSTGHLNMTGSGNIPNFYTILATTNNDYDPKYAIFSTTNNDYVIVYLNTTATNINTPFEIHGGINAIFIRYNQNISYGPITLYETKEAEMLKYIYCFINIANVGNTCKIIVLANNTNYFCNIQFLSSGSVLDFTSFPVNNISTNDYEVISLPFGGPFGDYVIVDRLDDSNTTFNLTLFNEKGETLSSIQIKSNFHGARTMDALPNNTIFFTKPDTENSSWGIFGY</sequence>
<protein>
    <submittedName>
        <fullName evidence="1">23817_t:CDS:1</fullName>
    </submittedName>
</protein>
<accession>A0ABN7XB70</accession>
<comment type="caution">
    <text evidence="1">The sequence shown here is derived from an EMBL/GenBank/DDBJ whole genome shotgun (WGS) entry which is preliminary data.</text>
</comment>
<keyword evidence="2" id="KW-1185">Reference proteome</keyword>
<proteinExistence type="predicted"/>
<feature type="non-terminal residue" evidence="1">
    <location>
        <position position="1"/>
    </location>
</feature>
<feature type="non-terminal residue" evidence="1">
    <location>
        <position position="225"/>
    </location>
</feature>
<evidence type="ECO:0000313" key="2">
    <source>
        <dbReference type="Proteomes" id="UP000789901"/>
    </source>
</evidence>
<name>A0ABN7XB70_GIGMA</name>
<evidence type="ECO:0000313" key="1">
    <source>
        <dbReference type="EMBL" id="CAG8852397.1"/>
    </source>
</evidence>